<dbReference type="InterPro" id="IPR007173">
    <property type="entry name" value="ALO_C"/>
</dbReference>
<evidence type="ECO:0000256" key="1">
    <source>
        <dbReference type="ARBA" id="ARBA00023002"/>
    </source>
</evidence>
<evidence type="ECO:0000313" key="3">
    <source>
        <dbReference type="EMBL" id="ACC81791.1"/>
    </source>
</evidence>
<evidence type="ECO:0000313" key="4">
    <source>
        <dbReference type="Proteomes" id="UP000001191"/>
    </source>
</evidence>
<dbReference type="InterPro" id="IPR016167">
    <property type="entry name" value="FAD-bd_PCMH_sub1"/>
</dbReference>
<sequence>MGKQQIWKNWWENHTCTPEHYYQPEQIDEVVEIIKSANLEQKQIKVIGSGRSWSDIPCTDGYMISLDKFNQVLDIDIEQKTVIVKSGIRIYQLVDILAKHGLALSSLGSICEQSIAGAISTGTHGNSLHQGGLASSILELELVNGIGEVIKCSKSENPDLFSAALIGLGAIGIITQVKIQCCNQFWLTETLQCWNIKDVLENLDTLKKNDYCRFWYTTTNKDAIVQTFSDSQILEKTGFIHFIKRIITQIFWFLWISWHDNPAEHDSQSFTRKDESQHILCYPRFFLKLYKLSFRMTKYCQNVLISEYGIPEEMASIAMNKILSLVDRGIIKGHLRFEVRFGAAEDVWLSTAYQRPTCYIQVLFEKKNFTSTQDQNDAFIQVENIIKNLAGRPHWAKDHLYTNDDLRSTYPRWQEFLQIRQQTDPQQCFTNSYLNKIFDDVRRTA</sequence>
<keyword evidence="1 3" id="KW-0560">Oxidoreductase</keyword>
<evidence type="ECO:0000259" key="2">
    <source>
        <dbReference type="PROSITE" id="PS51387"/>
    </source>
</evidence>
<feature type="domain" description="FAD-binding PCMH-type" evidence="2">
    <location>
        <begin position="14"/>
        <end position="184"/>
    </location>
</feature>
<keyword evidence="4" id="KW-1185">Reference proteome</keyword>
<dbReference type="Proteomes" id="UP000001191">
    <property type="component" value="Chromosome"/>
</dbReference>
<dbReference type="OrthoDB" id="9800184at2"/>
<dbReference type="Gene3D" id="3.30.43.10">
    <property type="entry name" value="Uridine Diphospho-n-acetylenolpyruvylglucosamine Reductase, domain 2"/>
    <property type="match status" value="1"/>
</dbReference>
<dbReference type="InterPro" id="IPR036318">
    <property type="entry name" value="FAD-bd_PCMH-like_sf"/>
</dbReference>
<dbReference type="Pfam" id="PF04030">
    <property type="entry name" value="ALO"/>
    <property type="match status" value="1"/>
</dbReference>
<dbReference type="PIRSF" id="PIRSF000136">
    <property type="entry name" value="LGO_GLO"/>
    <property type="match status" value="1"/>
</dbReference>
<dbReference type="HOGENOM" id="CLU_003896_4_1_3"/>
<protein>
    <submittedName>
        <fullName evidence="3">FAD linked oxidase domain protein</fullName>
        <ecNumber evidence="3">1.1.3.8</ecNumber>
    </submittedName>
</protein>
<reference evidence="3 4" key="2">
    <citation type="journal article" date="2013" name="Plant Physiol.">
        <title>A Nostoc punctiforme Sugar Transporter Necessary to Establish a Cyanobacterium-Plant Symbiosis.</title>
        <authorList>
            <person name="Ekman M."/>
            <person name="Picossi S."/>
            <person name="Campbell E.L."/>
            <person name="Meeks J.C."/>
            <person name="Flores E."/>
        </authorList>
    </citation>
    <scope>NUCLEOTIDE SEQUENCE [LARGE SCALE GENOMIC DNA]</scope>
    <source>
        <strain evidence="4">ATCC 29133 / PCC 73102</strain>
    </source>
</reference>
<accession>B2J020</accession>
<dbReference type="EC" id="1.1.3.8" evidence="3"/>
<dbReference type="RefSeq" id="WP_012409767.1">
    <property type="nucleotide sequence ID" value="NC_010628.1"/>
</dbReference>
<dbReference type="Gene3D" id="1.10.45.10">
    <property type="entry name" value="Vanillyl-alcohol Oxidase, Chain A, domain 4"/>
    <property type="match status" value="1"/>
</dbReference>
<dbReference type="Gene3D" id="3.30.465.10">
    <property type="match status" value="1"/>
</dbReference>
<dbReference type="PROSITE" id="PS51387">
    <property type="entry name" value="FAD_PCMH"/>
    <property type="match status" value="1"/>
</dbReference>
<dbReference type="Pfam" id="PF01565">
    <property type="entry name" value="FAD_binding_4"/>
    <property type="match status" value="1"/>
</dbReference>
<dbReference type="GO" id="GO:0003885">
    <property type="term" value="F:D-arabinono-1,4-lactone oxidase activity"/>
    <property type="evidence" value="ECO:0007669"/>
    <property type="project" value="InterPro"/>
</dbReference>
<dbReference type="InterPro" id="IPR006094">
    <property type="entry name" value="Oxid_FAD_bind_N"/>
</dbReference>
<dbReference type="GO" id="GO:0050105">
    <property type="term" value="F:L-gulonolactone oxidase activity"/>
    <property type="evidence" value="ECO:0007669"/>
    <property type="project" value="UniProtKB-EC"/>
</dbReference>
<organism evidence="3 4">
    <name type="scientific">Nostoc punctiforme (strain ATCC 29133 / PCC 73102)</name>
    <dbReference type="NCBI Taxonomy" id="63737"/>
    <lineage>
        <taxon>Bacteria</taxon>
        <taxon>Bacillati</taxon>
        <taxon>Cyanobacteriota</taxon>
        <taxon>Cyanophyceae</taxon>
        <taxon>Nostocales</taxon>
        <taxon>Nostocaceae</taxon>
        <taxon>Nostoc</taxon>
    </lineage>
</organism>
<dbReference type="PANTHER" id="PTHR43762:SF1">
    <property type="entry name" value="D-ARABINONO-1,4-LACTONE OXIDASE"/>
    <property type="match status" value="1"/>
</dbReference>
<dbReference type="AlphaFoldDB" id="B2J020"/>
<gene>
    <name evidence="3" type="ordered locus">Npun_F3364</name>
</gene>
<proteinExistence type="predicted"/>
<reference evidence="4" key="1">
    <citation type="submission" date="2008-04" db="EMBL/GenBank/DDBJ databases">
        <title>Complete sequence of chromosome of Nostoc punctiforme ATCC 29133.</title>
        <authorList>
            <consortium name="US DOE Joint Genome Institute"/>
            <person name="Copeland A."/>
            <person name="Lucas S."/>
            <person name="Lapidus A."/>
            <person name="Glavina del Rio T."/>
            <person name="Dalin E."/>
            <person name="Tice H."/>
            <person name="Pitluck S."/>
            <person name="Chain P."/>
            <person name="Malfatti S."/>
            <person name="Shin M."/>
            <person name="Vergez L."/>
            <person name="Schmutz J."/>
            <person name="Larimer F."/>
            <person name="Land M."/>
            <person name="Hauser L."/>
            <person name="Kyrpides N."/>
            <person name="Kim E."/>
            <person name="Meeks J.C."/>
            <person name="Elhai J."/>
            <person name="Campbell E.L."/>
            <person name="Thiel T."/>
            <person name="Longmire J."/>
            <person name="Potts M."/>
            <person name="Atlas R."/>
        </authorList>
    </citation>
    <scope>NUCLEOTIDE SEQUENCE [LARGE SCALE GENOMIC DNA]</scope>
    <source>
        <strain evidence="4">ATCC 29133 / PCC 73102</strain>
    </source>
</reference>
<dbReference type="SUPFAM" id="SSF56176">
    <property type="entry name" value="FAD-binding/transporter-associated domain-like"/>
    <property type="match status" value="1"/>
</dbReference>
<dbReference type="InterPro" id="IPR016166">
    <property type="entry name" value="FAD-bd_PCMH"/>
</dbReference>
<dbReference type="InterPro" id="IPR016169">
    <property type="entry name" value="FAD-bd_PCMH_sub2"/>
</dbReference>
<dbReference type="PANTHER" id="PTHR43762">
    <property type="entry name" value="L-GULONOLACTONE OXIDASE"/>
    <property type="match status" value="1"/>
</dbReference>
<name>B2J020_NOSP7</name>
<dbReference type="Gene3D" id="3.30.70.2520">
    <property type="match status" value="1"/>
</dbReference>
<dbReference type="InterPro" id="IPR010031">
    <property type="entry name" value="FAD_lactone_oxidase-like"/>
</dbReference>
<dbReference type="EMBL" id="CP001037">
    <property type="protein sequence ID" value="ACC81791.1"/>
    <property type="molecule type" value="Genomic_DNA"/>
</dbReference>
<dbReference type="PhylomeDB" id="B2J020"/>
<dbReference type="InterPro" id="IPR016171">
    <property type="entry name" value="Vanillyl_alc_oxidase_C-sub2"/>
</dbReference>
<dbReference type="KEGG" id="npu:Npun_F3364"/>
<dbReference type="STRING" id="63737.Npun_F3364"/>
<dbReference type="eggNOG" id="COG0277">
    <property type="taxonomic scope" value="Bacteria"/>
</dbReference>
<dbReference type="GO" id="GO:0071949">
    <property type="term" value="F:FAD binding"/>
    <property type="evidence" value="ECO:0007669"/>
    <property type="project" value="InterPro"/>
</dbReference>
<dbReference type="GO" id="GO:0016020">
    <property type="term" value="C:membrane"/>
    <property type="evidence" value="ECO:0007669"/>
    <property type="project" value="InterPro"/>
</dbReference>
<dbReference type="EnsemblBacteria" id="ACC81791">
    <property type="protein sequence ID" value="ACC81791"/>
    <property type="gene ID" value="Npun_F3364"/>
</dbReference>